<dbReference type="GO" id="GO:0046872">
    <property type="term" value="F:metal ion binding"/>
    <property type="evidence" value="ECO:0007669"/>
    <property type="project" value="UniProtKB-KW"/>
</dbReference>
<reference evidence="6 7" key="1">
    <citation type="submission" date="2016-10" db="EMBL/GenBank/DDBJ databases">
        <authorList>
            <person name="de Groot N.N."/>
        </authorList>
    </citation>
    <scope>NUCLEOTIDE SEQUENCE [LARGE SCALE GENOMIC DNA]</scope>
    <source>
        <strain evidence="7">E92,LMG 26720,CCM 7988</strain>
    </source>
</reference>
<evidence type="ECO:0000256" key="2">
    <source>
        <dbReference type="PIRSR" id="PIRSR006232-1"/>
    </source>
</evidence>
<dbReference type="InterPro" id="IPR003829">
    <property type="entry name" value="Pirin_N_dom"/>
</dbReference>
<dbReference type="InterPro" id="IPR014710">
    <property type="entry name" value="RmlC-like_jellyroll"/>
</dbReference>
<dbReference type="Pfam" id="PF17954">
    <property type="entry name" value="Pirin_C_2"/>
    <property type="match status" value="1"/>
</dbReference>
<keyword evidence="7" id="KW-1185">Reference proteome</keyword>
<proteinExistence type="inferred from homology"/>
<feature type="binding site" evidence="2">
    <location>
        <position position="105"/>
    </location>
    <ligand>
        <name>Fe cation</name>
        <dbReference type="ChEBI" id="CHEBI:24875"/>
    </ligand>
</feature>
<protein>
    <recommendedName>
        <fullName evidence="8">Pirin N-terminal domain-containing protein</fullName>
    </recommendedName>
</protein>
<name>A0A1I5MQ41_9BACT</name>
<dbReference type="PANTHER" id="PTHR43212:SF3">
    <property type="entry name" value="QUERCETIN 2,3-DIOXYGENASE"/>
    <property type="match status" value="1"/>
</dbReference>
<keyword evidence="2" id="KW-0479">Metal-binding</keyword>
<comment type="cofactor">
    <cofactor evidence="2">
        <name>Fe cation</name>
        <dbReference type="ChEBI" id="CHEBI:24875"/>
    </cofactor>
    <text evidence="2">Binds 1 Fe cation per subunit.</text>
</comment>
<dbReference type="PIRSF" id="PIRSF006232">
    <property type="entry name" value="Pirin"/>
    <property type="match status" value="1"/>
</dbReference>
<gene>
    <name evidence="6" type="ORF">SAMN04515674_101402</name>
</gene>
<dbReference type="InterPro" id="IPR011051">
    <property type="entry name" value="RmlC_Cupin_sf"/>
</dbReference>
<dbReference type="SUPFAM" id="SSF51182">
    <property type="entry name" value="RmlC-like cupins"/>
    <property type="match status" value="1"/>
</dbReference>
<feature type="binding site" evidence="2">
    <location>
        <position position="103"/>
    </location>
    <ligand>
        <name>Fe cation</name>
        <dbReference type="ChEBI" id="CHEBI:24875"/>
    </ligand>
</feature>
<dbReference type="Gene3D" id="2.60.120.10">
    <property type="entry name" value="Jelly Rolls"/>
    <property type="match status" value="2"/>
</dbReference>
<dbReference type="Pfam" id="PF02678">
    <property type="entry name" value="Pirin"/>
    <property type="match status" value="1"/>
</dbReference>
<dbReference type="AlphaFoldDB" id="A0A1I5MQ41"/>
<evidence type="ECO:0000313" key="6">
    <source>
        <dbReference type="EMBL" id="SFP11744.1"/>
    </source>
</evidence>
<dbReference type="InterPro" id="IPR012093">
    <property type="entry name" value="Pirin"/>
</dbReference>
<dbReference type="Proteomes" id="UP000199306">
    <property type="component" value="Unassembled WGS sequence"/>
</dbReference>
<dbReference type="STRING" id="1079859.SAMN04515674_101402"/>
<dbReference type="InterPro" id="IPR041602">
    <property type="entry name" value="Quercetinase_C"/>
</dbReference>
<evidence type="ECO:0000259" key="4">
    <source>
        <dbReference type="Pfam" id="PF02678"/>
    </source>
</evidence>
<dbReference type="CDD" id="cd02910">
    <property type="entry name" value="cupin_Yhhw_N"/>
    <property type="match status" value="1"/>
</dbReference>
<accession>A0A1I5MQ41</accession>
<dbReference type="PANTHER" id="PTHR43212">
    <property type="entry name" value="QUERCETIN 2,3-DIOXYGENASE"/>
    <property type="match status" value="1"/>
</dbReference>
<keyword evidence="2" id="KW-0408">Iron</keyword>
<evidence type="ECO:0000256" key="1">
    <source>
        <dbReference type="ARBA" id="ARBA00008416"/>
    </source>
</evidence>
<feature type="binding site" evidence="2">
    <location>
        <position position="59"/>
    </location>
    <ligand>
        <name>Fe cation</name>
        <dbReference type="ChEBI" id="CHEBI:24875"/>
    </ligand>
</feature>
<evidence type="ECO:0000256" key="3">
    <source>
        <dbReference type="RuleBase" id="RU003457"/>
    </source>
</evidence>
<feature type="domain" description="Pirin N-terminal" evidence="4">
    <location>
        <begin position="14"/>
        <end position="121"/>
    </location>
</feature>
<feature type="domain" description="Quercetin 2,3-dioxygenase C-terminal cupin" evidence="5">
    <location>
        <begin position="148"/>
        <end position="234"/>
    </location>
</feature>
<evidence type="ECO:0008006" key="8">
    <source>
        <dbReference type="Google" id="ProtNLM"/>
    </source>
</evidence>
<sequence length="238" mass="27020">MAQTILHKADSRGITDLGWLKSYQTFCFGNYYNPDRIHFGALRVLNDDIVDGGKGFGDHPHDNMEIISIPLEGELRHEDSMGNTAVIRPGEIQMMSAGTGIYHAEYNGNKDKPAKFLQIWLYPNQLNVEPRYDQIVLEKGKALNNLQQIVSPNKEDQGVWVYQNAWFYLANFEKGFAQNYSLHNEKNGVYIFVIKGSVETANTLLEERDGLGILETDQLSIRAQNDAEFLLMEVSMTI</sequence>
<feature type="binding site" evidence="2">
    <location>
        <position position="61"/>
    </location>
    <ligand>
        <name>Fe cation</name>
        <dbReference type="ChEBI" id="CHEBI:24875"/>
    </ligand>
</feature>
<evidence type="ECO:0000259" key="5">
    <source>
        <dbReference type="Pfam" id="PF17954"/>
    </source>
</evidence>
<evidence type="ECO:0000313" key="7">
    <source>
        <dbReference type="Proteomes" id="UP000199306"/>
    </source>
</evidence>
<dbReference type="EMBL" id="FOXH01000001">
    <property type="protein sequence ID" value="SFP11744.1"/>
    <property type="molecule type" value="Genomic_DNA"/>
</dbReference>
<comment type="similarity">
    <text evidence="1 3">Belongs to the pirin family.</text>
</comment>
<organism evidence="6 7">
    <name type="scientific">Pseudarcicella hirudinis</name>
    <dbReference type="NCBI Taxonomy" id="1079859"/>
    <lineage>
        <taxon>Bacteria</taxon>
        <taxon>Pseudomonadati</taxon>
        <taxon>Bacteroidota</taxon>
        <taxon>Cytophagia</taxon>
        <taxon>Cytophagales</taxon>
        <taxon>Flectobacillaceae</taxon>
        <taxon>Pseudarcicella</taxon>
    </lineage>
</organism>
<dbReference type="OrthoDB" id="321327at2"/>
<dbReference type="RefSeq" id="WP_092011264.1">
    <property type="nucleotide sequence ID" value="NZ_FOXH01000001.1"/>
</dbReference>